<feature type="compositionally biased region" description="Basic and acidic residues" evidence="1">
    <location>
        <begin position="31"/>
        <end position="41"/>
    </location>
</feature>
<dbReference type="EMBL" id="JAGHKO010000017">
    <property type="protein sequence ID" value="MBO9204728.1"/>
    <property type="molecule type" value="Genomic_DNA"/>
</dbReference>
<reference evidence="2 3" key="1">
    <citation type="submission" date="2021-03" db="EMBL/GenBank/DDBJ databases">
        <title>Assistant Professor.</title>
        <authorList>
            <person name="Huq M.A."/>
        </authorList>
    </citation>
    <scope>NUCLEOTIDE SEQUENCE [LARGE SCALE GENOMIC DNA]</scope>
    <source>
        <strain evidence="2 3">MAH-29</strain>
    </source>
</reference>
<keyword evidence="3" id="KW-1185">Reference proteome</keyword>
<feature type="region of interest" description="Disordered" evidence="1">
    <location>
        <begin position="1"/>
        <end position="41"/>
    </location>
</feature>
<dbReference type="SUPFAM" id="SSF101967">
    <property type="entry name" value="Adhesin YadA, collagen-binding domain"/>
    <property type="match status" value="1"/>
</dbReference>
<name>A0ABS3Z3I2_9BACT</name>
<proteinExistence type="predicted"/>
<comment type="caution">
    <text evidence="2">The sequence shown here is derived from an EMBL/GenBank/DDBJ whole genome shotgun (WGS) entry which is preliminary data.</text>
</comment>
<sequence>MMTCKSLQADGRWQTADGRRQTADGRWQTADGRRQMADGRRQMADGRWQTAENTKTCQSLPRFAGGNSAKGGQALTGQKTIKVDDL</sequence>
<protein>
    <submittedName>
        <fullName evidence="2">Uncharacterized protein</fullName>
    </submittedName>
</protein>
<dbReference type="RefSeq" id="WP_209143588.1">
    <property type="nucleotide sequence ID" value="NZ_JAGHKO010000017.1"/>
</dbReference>
<gene>
    <name evidence="2" type="ORF">J7I42_30850</name>
</gene>
<evidence type="ECO:0000256" key="1">
    <source>
        <dbReference type="SAM" id="MobiDB-lite"/>
    </source>
</evidence>
<evidence type="ECO:0000313" key="2">
    <source>
        <dbReference type="EMBL" id="MBO9204728.1"/>
    </source>
</evidence>
<accession>A0ABS3Z3I2</accession>
<organism evidence="2 3">
    <name type="scientific">Niastella soli</name>
    <dbReference type="NCBI Taxonomy" id="2821487"/>
    <lineage>
        <taxon>Bacteria</taxon>
        <taxon>Pseudomonadati</taxon>
        <taxon>Bacteroidota</taxon>
        <taxon>Chitinophagia</taxon>
        <taxon>Chitinophagales</taxon>
        <taxon>Chitinophagaceae</taxon>
        <taxon>Niastella</taxon>
    </lineage>
</organism>
<dbReference type="Proteomes" id="UP000677244">
    <property type="component" value="Unassembled WGS sequence"/>
</dbReference>
<evidence type="ECO:0000313" key="3">
    <source>
        <dbReference type="Proteomes" id="UP000677244"/>
    </source>
</evidence>
<dbReference type="InterPro" id="IPR011049">
    <property type="entry name" value="Serralysin-like_metalloprot_C"/>
</dbReference>